<feature type="domain" description="Flagellar hook-length control protein-like C-terminal" evidence="2">
    <location>
        <begin position="308"/>
        <end position="383"/>
    </location>
</feature>
<sequence>MIEEDYLKGGDKLNAVGTNAQQLMELPLGLQQNHGTTLPLSEQKVFQNLLVTAGEIMKDGSKSGALTDTRNLADKLLSNRTNEEMAGNEISEAEAVHMMVELLLQTIVGSNLNPSEASQGMAKREGSIIVSHPSLQLTNGQMLEKQFSRIIRQAEEILGQLNGQKSISKAAPELLKLLEQWSTLIKKADQHAIIQPELPEMKSGKEQTIWKDLVQSFQKRNQLAVREQYRTNAKVTTQDVVKWLQRAVQNQSNFDTPAGKSLPVSSVMPVSKVEQYVIHLNQTNSQPISHQLVEKFQNVMKTSRFISLQNGTSQLNIALRPENLGDVIVKMTQINGEMTVKIIVSSAAAKDMLESNMHQLKNMFSPQQVSIEKQETSSHQSQASQHEDERQQTDDHHEGQSEQSGQHNGENAEEDDFDAQLREVLTNEKV</sequence>
<organism evidence="3 4">
    <name type="scientific">Lentibacillus persicus</name>
    <dbReference type="NCBI Taxonomy" id="640948"/>
    <lineage>
        <taxon>Bacteria</taxon>
        <taxon>Bacillati</taxon>
        <taxon>Bacillota</taxon>
        <taxon>Bacilli</taxon>
        <taxon>Bacillales</taxon>
        <taxon>Bacillaceae</taxon>
        <taxon>Lentibacillus</taxon>
    </lineage>
</organism>
<gene>
    <name evidence="3" type="ORF">SAMN05216238_104158</name>
</gene>
<dbReference type="AlphaFoldDB" id="A0A1I1VCF6"/>
<evidence type="ECO:0000313" key="4">
    <source>
        <dbReference type="Proteomes" id="UP000199474"/>
    </source>
</evidence>
<reference evidence="4" key="1">
    <citation type="submission" date="2016-10" db="EMBL/GenBank/DDBJ databases">
        <authorList>
            <person name="Varghese N."/>
            <person name="Submissions S."/>
        </authorList>
    </citation>
    <scope>NUCLEOTIDE SEQUENCE [LARGE SCALE GENOMIC DNA]</scope>
    <source>
        <strain evidence="4">DSM 22530</strain>
    </source>
</reference>
<feature type="region of interest" description="Disordered" evidence="1">
    <location>
        <begin position="368"/>
        <end position="430"/>
    </location>
</feature>
<protein>
    <submittedName>
        <fullName evidence="3">Hook-length control protein FliK</fullName>
    </submittedName>
</protein>
<dbReference type="InterPro" id="IPR021136">
    <property type="entry name" value="Flagellar_hook_control-like_C"/>
</dbReference>
<dbReference type="CDD" id="cd17470">
    <property type="entry name" value="T3SS_Flik_C"/>
    <property type="match status" value="1"/>
</dbReference>
<dbReference type="EMBL" id="FOMR01000004">
    <property type="protein sequence ID" value="SFD80559.1"/>
    <property type="molecule type" value="Genomic_DNA"/>
</dbReference>
<proteinExistence type="predicted"/>
<name>A0A1I1VCF6_9BACI</name>
<dbReference type="InterPro" id="IPR038610">
    <property type="entry name" value="FliK-like_C_sf"/>
</dbReference>
<evidence type="ECO:0000259" key="2">
    <source>
        <dbReference type="Pfam" id="PF02120"/>
    </source>
</evidence>
<dbReference type="STRING" id="640948.SAMN05216238_104158"/>
<keyword evidence="4" id="KW-1185">Reference proteome</keyword>
<dbReference type="OrthoDB" id="2968951at2"/>
<evidence type="ECO:0000313" key="3">
    <source>
        <dbReference type="EMBL" id="SFD80559.1"/>
    </source>
</evidence>
<feature type="compositionally biased region" description="Basic and acidic residues" evidence="1">
    <location>
        <begin position="419"/>
        <end position="430"/>
    </location>
</feature>
<dbReference type="Gene3D" id="3.30.750.140">
    <property type="match status" value="1"/>
</dbReference>
<accession>A0A1I1VCF6</accession>
<dbReference type="Proteomes" id="UP000199474">
    <property type="component" value="Unassembled WGS sequence"/>
</dbReference>
<feature type="compositionally biased region" description="Basic and acidic residues" evidence="1">
    <location>
        <begin position="385"/>
        <end position="400"/>
    </location>
</feature>
<dbReference type="Pfam" id="PF02120">
    <property type="entry name" value="Flg_hook"/>
    <property type="match status" value="1"/>
</dbReference>
<feature type="compositionally biased region" description="Polar residues" evidence="1">
    <location>
        <begin position="368"/>
        <end position="384"/>
    </location>
</feature>
<evidence type="ECO:0000256" key="1">
    <source>
        <dbReference type="SAM" id="MobiDB-lite"/>
    </source>
</evidence>